<evidence type="ECO:0000313" key="2">
    <source>
        <dbReference type="Proteomes" id="UP000020529"/>
    </source>
</evidence>
<accession>A0A015STE6</accession>
<sequence length="54" mass="6318">MKAILGNSAVWDFTGINEYTTDIHHYYEPGHYRPLLGARLLKAIYQDQDPCHRQ</sequence>
<reference evidence="1 2" key="1">
    <citation type="submission" date="2014-02" db="EMBL/GenBank/DDBJ databases">
        <authorList>
            <person name="Sears C."/>
            <person name="Carroll K."/>
            <person name="Sack B.R."/>
            <person name="Qadri F."/>
            <person name="Myers L.L."/>
            <person name="Chung G.-T."/>
            <person name="Escheverria P."/>
            <person name="Fraser C.M."/>
            <person name="Sadzewicz L."/>
            <person name="Shefchek K.A."/>
            <person name="Tallon L."/>
            <person name="Das S.P."/>
            <person name="Daugherty S."/>
            <person name="Mongodin E.F."/>
        </authorList>
    </citation>
    <scope>NUCLEOTIDE SEQUENCE [LARGE SCALE GENOMIC DNA]</scope>
    <source>
        <strain evidence="2">3988T(B)14</strain>
    </source>
</reference>
<dbReference type="PATRIC" id="fig|1339315.3.peg.3386"/>
<proteinExistence type="predicted"/>
<evidence type="ECO:0000313" key="1">
    <source>
        <dbReference type="EMBL" id="EXY73552.1"/>
    </source>
</evidence>
<comment type="caution">
    <text evidence="1">The sequence shown here is derived from an EMBL/GenBank/DDBJ whole genome shotgun (WGS) entry which is preliminary data.</text>
</comment>
<dbReference type="EMBL" id="JGCY01000356">
    <property type="protein sequence ID" value="EXY73552.1"/>
    <property type="molecule type" value="Genomic_DNA"/>
</dbReference>
<gene>
    <name evidence="1" type="ORF">M124_2699</name>
</gene>
<dbReference type="Proteomes" id="UP000020529">
    <property type="component" value="Unassembled WGS sequence"/>
</dbReference>
<name>A0A015STE6_BACFG</name>
<dbReference type="AlphaFoldDB" id="A0A015STE6"/>
<organism evidence="1 2">
    <name type="scientific">Bacteroides fragilis str. 3988T(B)14</name>
    <dbReference type="NCBI Taxonomy" id="1339315"/>
    <lineage>
        <taxon>Bacteria</taxon>
        <taxon>Pseudomonadati</taxon>
        <taxon>Bacteroidota</taxon>
        <taxon>Bacteroidia</taxon>
        <taxon>Bacteroidales</taxon>
        <taxon>Bacteroidaceae</taxon>
        <taxon>Bacteroides</taxon>
    </lineage>
</organism>
<protein>
    <submittedName>
        <fullName evidence="1">Uncharacterized protein</fullName>
    </submittedName>
</protein>